<keyword evidence="3" id="KW-1185">Reference proteome</keyword>
<evidence type="ECO:0000256" key="1">
    <source>
        <dbReference type="SAM" id="MobiDB-lite"/>
    </source>
</evidence>
<gene>
    <name evidence="2" type="ORF">NDU88_003353</name>
</gene>
<name>A0AAV7T514_PLEWA</name>
<evidence type="ECO:0000313" key="2">
    <source>
        <dbReference type="EMBL" id="KAJ1171492.1"/>
    </source>
</evidence>
<feature type="region of interest" description="Disordered" evidence="1">
    <location>
        <begin position="1"/>
        <end position="96"/>
    </location>
</feature>
<dbReference type="Proteomes" id="UP001066276">
    <property type="component" value="Chromosome 4_1"/>
</dbReference>
<protein>
    <submittedName>
        <fullName evidence="2">Uncharacterized protein</fullName>
    </submittedName>
</protein>
<dbReference type="EMBL" id="JANPWB010000007">
    <property type="protein sequence ID" value="KAJ1171492.1"/>
    <property type="molecule type" value="Genomic_DNA"/>
</dbReference>
<proteinExistence type="predicted"/>
<dbReference type="AlphaFoldDB" id="A0AAV7T514"/>
<evidence type="ECO:0000313" key="3">
    <source>
        <dbReference type="Proteomes" id="UP001066276"/>
    </source>
</evidence>
<sequence>MHSIPPGGSRSYAEPTGAASCASQFLSRVPPLPPPRPLGSLLPHIRERAPAPSHSFRASPDSLRPWRSEFSQPDTHTSSHRSPRTAESSPLTYGHQLLPQGIREVGLGLQDCKGFSGSRLSSAKPRPSFSLASSAPTLALNLTNLSIL</sequence>
<comment type="caution">
    <text evidence="2">The sequence shown here is derived from an EMBL/GenBank/DDBJ whole genome shotgun (WGS) entry which is preliminary data.</text>
</comment>
<organism evidence="2 3">
    <name type="scientific">Pleurodeles waltl</name>
    <name type="common">Iberian ribbed newt</name>
    <dbReference type="NCBI Taxonomy" id="8319"/>
    <lineage>
        <taxon>Eukaryota</taxon>
        <taxon>Metazoa</taxon>
        <taxon>Chordata</taxon>
        <taxon>Craniata</taxon>
        <taxon>Vertebrata</taxon>
        <taxon>Euteleostomi</taxon>
        <taxon>Amphibia</taxon>
        <taxon>Batrachia</taxon>
        <taxon>Caudata</taxon>
        <taxon>Salamandroidea</taxon>
        <taxon>Salamandridae</taxon>
        <taxon>Pleurodelinae</taxon>
        <taxon>Pleurodeles</taxon>
    </lineage>
</organism>
<accession>A0AAV7T514</accession>
<reference evidence="2" key="1">
    <citation type="journal article" date="2022" name="bioRxiv">
        <title>Sequencing and chromosome-scale assembly of the giantPleurodeles waltlgenome.</title>
        <authorList>
            <person name="Brown T."/>
            <person name="Elewa A."/>
            <person name="Iarovenko S."/>
            <person name="Subramanian E."/>
            <person name="Araus A.J."/>
            <person name="Petzold A."/>
            <person name="Susuki M."/>
            <person name="Suzuki K.-i.T."/>
            <person name="Hayashi T."/>
            <person name="Toyoda A."/>
            <person name="Oliveira C."/>
            <person name="Osipova E."/>
            <person name="Leigh N.D."/>
            <person name="Simon A."/>
            <person name="Yun M.H."/>
        </authorList>
    </citation>
    <scope>NUCLEOTIDE SEQUENCE</scope>
    <source>
        <strain evidence="2">20211129_DDA</strain>
        <tissue evidence="2">Liver</tissue>
    </source>
</reference>